<sequence length="226" mass="24614">MDVLAEVLQSAVRLQRLVPDAVLVGGSAAAYYAGHRQSFDHDHVLTDLVERYGAVLDAVEASGGWATSVRASSPPFTILGSLDGVEAGLRQLRRRRPLETARVEVAGAGELVVPTIEETLRVKAYLVVQRNQTRDYLDVAALADAMGHAPAVTTLLAIDDYYADRSDEQGAVSTLLVERLAQPDPRDRRTIDELPRYKGLLPRWHDWSAVVQVCADLAAAMVDGDE</sequence>
<dbReference type="EMBL" id="WLVL01000021">
    <property type="protein sequence ID" value="MTB71580.1"/>
    <property type="molecule type" value="Genomic_DNA"/>
</dbReference>
<proteinExistence type="predicted"/>
<organism evidence="1 2">
    <name type="scientific">Arsenicicoccus cauae</name>
    <dbReference type="NCBI Taxonomy" id="2663847"/>
    <lineage>
        <taxon>Bacteria</taxon>
        <taxon>Bacillati</taxon>
        <taxon>Actinomycetota</taxon>
        <taxon>Actinomycetes</taxon>
        <taxon>Micrococcales</taxon>
        <taxon>Intrasporangiaceae</taxon>
        <taxon>Arsenicicoccus</taxon>
    </lineage>
</organism>
<comment type="caution">
    <text evidence="1">The sequence shown here is derived from an EMBL/GenBank/DDBJ whole genome shotgun (WGS) entry which is preliminary data.</text>
</comment>
<evidence type="ECO:0008006" key="3">
    <source>
        <dbReference type="Google" id="ProtNLM"/>
    </source>
</evidence>
<dbReference type="Proteomes" id="UP000431092">
    <property type="component" value="Unassembled WGS sequence"/>
</dbReference>
<keyword evidence="2" id="KW-1185">Reference proteome</keyword>
<dbReference type="RefSeq" id="WP_154592888.1">
    <property type="nucleotide sequence ID" value="NZ_WLVL01000021.1"/>
</dbReference>
<gene>
    <name evidence="1" type="ORF">GGG17_06275</name>
</gene>
<name>A0A6I3INL0_9MICO</name>
<protein>
    <recommendedName>
        <fullName evidence="3">Nucleotidyl transferase AbiEii/AbiGii toxin family protein</fullName>
    </recommendedName>
</protein>
<evidence type="ECO:0000313" key="1">
    <source>
        <dbReference type="EMBL" id="MTB71580.1"/>
    </source>
</evidence>
<reference evidence="1 2" key="1">
    <citation type="submission" date="2019-11" db="EMBL/GenBank/DDBJ databases">
        <title>Whole genome sequencing identifies a novel species of the genus Arsenicicoccus isolated from human blood.</title>
        <authorList>
            <person name="Jeong J.H."/>
            <person name="Kweon O.J."/>
            <person name="Kim H.R."/>
            <person name="Kim T.-H."/>
            <person name="Ha S.-M."/>
            <person name="Lee M.-K."/>
        </authorList>
    </citation>
    <scope>NUCLEOTIDE SEQUENCE [LARGE SCALE GENOMIC DNA]</scope>
    <source>
        <strain evidence="1 2">MKL-02</strain>
    </source>
</reference>
<dbReference type="AlphaFoldDB" id="A0A6I3INL0"/>
<accession>A0A6I3INL0</accession>
<evidence type="ECO:0000313" key="2">
    <source>
        <dbReference type="Proteomes" id="UP000431092"/>
    </source>
</evidence>